<keyword evidence="2" id="KW-0808">Transferase</keyword>
<accession>A0ABD1GQ85</accession>
<keyword evidence="3" id="KW-1185">Reference proteome</keyword>
<dbReference type="Pfam" id="PF05691">
    <property type="entry name" value="Raffinose_syn"/>
    <property type="match status" value="1"/>
</dbReference>
<dbReference type="Proteomes" id="UP001567538">
    <property type="component" value="Unassembled WGS sequence"/>
</dbReference>
<dbReference type="InterPro" id="IPR008811">
    <property type="entry name" value="Glycosyl_hydrolases_36"/>
</dbReference>
<reference evidence="2 3" key="1">
    <citation type="submission" date="2024-06" db="EMBL/GenBank/DDBJ databases">
        <title>A chromosome level genome sequence of Diviner's sage (Salvia divinorum).</title>
        <authorList>
            <person name="Ford S.A."/>
            <person name="Ro D.-K."/>
            <person name="Ness R.W."/>
            <person name="Phillips M.A."/>
        </authorList>
    </citation>
    <scope>NUCLEOTIDE SEQUENCE [LARGE SCALE GENOMIC DNA]</scope>
    <source>
        <strain evidence="2">SAF-2024a</strain>
        <tissue evidence="2">Leaf</tissue>
    </source>
</reference>
<evidence type="ECO:0000256" key="1">
    <source>
        <dbReference type="ARBA" id="ARBA00023277"/>
    </source>
</evidence>
<name>A0ABD1GQ85_SALDI</name>
<dbReference type="GO" id="GO:0047274">
    <property type="term" value="F:galactinol-sucrose galactosyltransferase activity"/>
    <property type="evidence" value="ECO:0007669"/>
    <property type="project" value="UniProtKB-EC"/>
</dbReference>
<organism evidence="2 3">
    <name type="scientific">Salvia divinorum</name>
    <name type="common">Maria pastora</name>
    <name type="synonym">Diviner's sage</name>
    <dbReference type="NCBI Taxonomy" id="28513"/>
    <lineage>
        <taxon>Eukaryota</taxon>
        <taxon>Viridiplantae</taxon>
        <taxon>Streptophyta</taxon>
        <taxon>Embryophyta</taxon>
        <taxon>Tracheophyta</taxon>
        <taxon>Spermatophyta</taxon>
        <taxon>Magnoliopsida</taxon>
        <taxon>eudicotyledons</taxon>
        <taxon>Gunneridae</taxon>
        <taxon>Pentapetalae</taxon>
        <taxon>asterids</taxon>
        <taxon>lamiids</taxon>
        <taxon>Lamiales</taxon>
        <taxon>Lamiaceae</taxon>
        <taxon>Nepetoideae</taxon>
        <taxon>Mentheae</taxon>
        <taxon>Salviinae</taxon>
        <taxon>Salvia</taxon>
        <taxon>Salvia subgen. Calosphace</taxon>
    </lineage>
</organism>
<comment type="caution">
    <text evidence="2">The sequence shown here is derived from an EMBL/GenBank/DDBJ whole genome shotgun (WGS) entry which is preliminary data.</text>
</comment>
<keyword evidence="2" id="KW-0328">Glycosyltransferase</keyword>
<proteinExistence type="predicted"/>
<dbReference type="EC" id="2.4.1.82" evidence="2"/>
<gene>
    <name evidence="2" type="ORF">AAHA92_21850</name>
</gene>
<evidence type="ECO:0000313" key="3">
    <source>
        <dbReference type="Proteomes" id="UP001567538"/>
    </source>
</evidence>
<protein>
    <submittedName>
        <fullName evidence="2">Galactinol--sucrose galactosyltransferase</fullName>
        <ecNumber evidence="2">2.4.1.82</ecNumber>
    </submittedName>
</protein>
<sequence length="152" mass="16845">MEHEVATTAKTAMMKSAARIEDNKKEANRVSSAPILDLCSGESASARAGGLKYSHRKARSLFPNLGCFLPARFDFAHNHIAAGAISGGPVYVRDATGKHNFDLLRKLILPDAPSSAPAFMTVRQQQRLPHVYNCRQISILKTAYHKHEIWYL</sequence>
<keyword evidence="1" id="KW-0119">Carbohydrate metabolism</keyword>
<dbReference type="EMBL" id="JBEAFC010000008">
    <property type="protein sequence ID" value="KAL1545081.1"/>
    <property type="molecule type" value="Genomic_DNA"/>
</dbReference>
<dbReference type="AlphaFoldDB" id="A0ABD1GQ85"/>
<evidence type="ECO:0000313" key="2">
    <source>
        <dbReference type="EMBL" id="KAL1545081.1"/>
    </source>
</evidence>